<dbReference type="OrthoDB" id="1814359at2"/>
<evidence type="ECO:0000313" key="2">
    <source>
        <dbReference type="EMBL" id="TWT36716.1"/>
    </source>
</evidence>
<dbReference type="Proteomes" id="UP000316714">
    <property type="component" value="Unassembled WGS sequence"/>
</dbReference>
<dbReference type="InterPro" id="IPR007345">
    <property type="entry name" value="Polysacch_pyruvyl_Trfase"/>
</dbReference>
<dbReference type="PANTHER" id="PTHR36836:SF1">
    <property type="entry name" value="COLANIC ACID BIOSYNTHESIS PROTEIN WCAK"/>
    <property type="match status" value="1"/>
</dbReference>
<evidence type="ECO:0000259" key="1">
    <source>
        <dbReference type="Pfam" id="PF04230"/>
    </source>
</evidence>
<accession>A0A5C5VDM4</accession>
<sequence>MSIVLSGCNGFRNRGVEALIAPSVAELHKRFPGGEVTVLSGQPAYDETRDVDAAFVLDPFIGKVRSLPVRRVGAGIAPRVFRSEARAISAIRAADAVIASGGDNFSSDYGDFRMHLEPLKVAQKAGKATFMLAQSVGPFKSDEQRNHFCSVAKAVSLITVRESRSYDYVTKDLGLPSDRVHLTADPAFLLQPSGEDRVQRLLRRYGVDPAAPYVTIAMSRGIARFPGLTTSGAETAQTHLAVLGRLVRHVLDELGAQVLLIPHVQETLPKNNDLILAEEIVDALEDDRIRVAWGDHSAADFKGLIAAATLNVAERMHAAIAGVSTATPTMVVRYSVKADGIIGDLLGASAREDGAIVPFEEYLRGEGAGAVETFQNAWDNRGKLRETLEAKLPEVRRLSESNYDLFQEVLSSGGRG</sequence>
<gene>
    <name evidence="2" type="ORF">KOR34_16560</name>
</gene>
<dbReference type="AlphaFoldDB" id="A0A5C5VDM4"/>
<name>A0A5C5VDM4_9BACT</name>
<protein>
    <submittedName>
        <fullName evidence="2">Colanic acid biosynthesis protein</fullName>
    </submittedName>
</protein>
<comment type="caution">
    <text evidence="2">The sequence shown here is derived from an EMBL/GenBank/DDBJ whole genome shotgun (WGS) entry which is preliminary data.</text>
</comment>
<dbReference type="Pfam" id="PF04230">
    <property type="entry name" value="PS_pyruv_trans"/>
    <property type="match status" value="1"/>
</dbReference>
<feature type="domain" description="Polysaccharide pyruvyl transferase" evidence="1">
    <location>
        <begin position="13"/>
        <end position="335"/>
    </location>
</feature>
<reference evidence="2 3" key="1">
    <citation type="submission" date="2019-02" db="EMBL/GenBank/DDBJ databases">
        <title>Deep-cultivation of Planctomycetes and their phenomic and genomic characterization uncovers novel biology.</title>
        <authorList>
            <person name="Wiegand S."/>
            <person name="Jogler M."/>
            <person name="Boedeker C."/>
            <person name="Pinto D."/>
            <person name="Vollmers J."/>
            <person name="Rivas-Marin E."/>
            <person name="Kohn T."/>
            <person name="Peeters S.H."/>
            <person name="Heuer A."/>
            <person name="Rast P."/>
            <person name="Oberbeckmann S."/>
            <person name="Bunk B."/>
            <person name="Jeske O."/>
            <person name="Meyerdierks A."/>
            <person name="Storesund J.E."/>
            <person name="Kallscheuer N."/>
            <person name="Luecker S."/>
            <person name="Lage O.M."/>
            <person name="Pohl T."/>
            <person name="Merkel B.J."/>
            <person name="Hornburger P."/>
            <person name="Mueller R.-W."/>
            <person name="Bruemmer F."/>
            <person name="Labrenz M."/>
            <person name="Spormann A.M."/>
            <person name="Op Den Camp H."/>
            <person name="Overmann J."/>
            <person name="Amann R."/>
            <person name="Jetten M.S.M."/>
            <person name="Mascher T."/>
            <person name="Medema M.H."/>
            <person name="Devos D.P."/>
            <person name="Kaster A.-K."/>
            <person name="Ovreas L."/>
            <person name="Rohde M."/>
            <person name="Galperin M.Y."/>
            <person name="Jogler C."/>
        </authorList>
    </citation>
    <scope>NUCLEOTIDE SEQUENCE [LARGE SCALE GENOMIC DNA]</scope>
    <source>
        <strain evidence="2 3">KOR34</strain>
    </source>
</reference>
<keyword evidence="3" id="KW-1185">Reference proteome</keyword>
<dbReference type="RefSeq" id="WP_146563851.1">
    <property type="nucleotide sequence ID" value="NZ_SIHJ01000001.1"/>
</dbReference>
<organism evidence="2 3">
    <name type="scientific">Posidoniimonas corsicana</name>
    <dbReference type="NCBI Taxonomy" id="1938618"/>
    <lineage>
        <taxon>Bacteria</taxon>
        <taxon>Pseudomonadati</taxon>
        <taxon>Planctomycetota</taxon>
        <taxon>Planctomycetia</taxon>
        <taxon>Pirellulales</taxon>
        <taxon>Lacipirellulaceae</taxon>
        <taxon>Posidoniimonas</taxon>
    </lineage>
</organism>
<proteinExistence type="predicted"/>
<dbReference type="PANTHER" id="PTHR36836">
    <property type="entry name" value="COLANIC ACID BIOSYNTHESIS PROTEIN WCAK"/>
    <property type="match status" value="1"/>
</dbReference>
<dbReference type="EMBL" id="SIHJ01000001">
    <property type="protein sequence ID" value="TWT36716.1"/>
    <property type="molecule type" value="Genomic_DNA"/>
</dbReference>
<evidence type="ECO:0000313" key="3">
    <source>
        <dbReference type="Proteomes" id="UP000316714"/>
    </source>
</evidence>